<protein>
    <submittedName>
        <fullName evidence="2">Uncharacterized protein</fullName>
    </submittedName>
</protein>
<dbReference type="Proteomes" id="UP000179807">
    <property type="component" value="Unassembled WGS sequence"/>
</dbReference>
<evidence type="ECO:0000256" key="1">
    <source>
        <dbReference type="SAM" id="MobiDB-lite"/>
    </source>
</evidence>
<feature type="region of interest" description="Disordered" evidence="1">
    <location>
        <begin position="243"/>
        <end position="266"/>
    </location>
</feature>
<gene>
    <name evidence="2" type="ORF">TRFO_30449</name>
</gene>
<proteinExistence type="predicted"/>
<accession>A0A1J4JTK2</accession>
<sequence length="479" mass="55276">MNPRFKYRRIQPREDITEIKTKCNQDSVCMKDVTTPDYWNTTYHDDYIKYPNAKRDICPPPPTSISLCGGCLAPTREEMRSSYMNTYHAFDKVDIPPIAIPPPNSEVIPRDYIPPVMSTAQEEMLHTSQIKRSPVDVQSARDMASYQKANHFSAGFDRPSYTTTTASSYSARGRIEPMKYDNRNIGSHIEFDKIAGLGPHEKSLSKRRWAPPKPDSAVFDQNRTNFDFGYNKLDYSTTTQSSFYKDRLKPPPRADPPPCAEFSNHEPHVPKWRTHYQAEFKHRKPIPNEIDKTDLQKTHWDTGYDKPQWPVHEPPPTTRREKHSKNLQESNIVFKGDGTMQFNTTTGDMIGNYDKSLWKPVSSDNDSRRDNIYIGADRTNYQTTVQHANELAGTGKPADIIDDFSKHRPPAFAKGGNWDQFANTKDMVDIKRYKPVSPTVRQDGSYYKQTHFELEATKDFKPRYSTTYYRTICKPTLQT</sequence>
<comment type="caution">
    <text evidence="2">The sequence shown here is derived from an EMBL/GenBank/DDBJ whole genome shotgun (WGS) entry which is preliminary data.</text>
</comment>
<dbReference type="EMBL" id="MLAK01000867">
    <property type="protein sequence ID" value="OHT02447.1"/>
    <property type="molecule type" value="Genomic_DNA"/>
</dbReference>
<dbReference type="AlphaFoldDB" id="A0A1J4JTK2"/>
<keyword evidence="3" id="KW-1185">Reference proteome</keyword>
<evidence type="ECO:0000313" key="2">
    <source>
        <dbReference type="EMBL" id="OHT02447.1"/>
    </source>
</evidence>
<dbReference type="GeneID" id="94842065"/>
<reference evidence="2" key="1">
    <citation type="submission" date="2016-10" db="EMBL/GenBank/DDBJ databases">
        <authorList>
            <person name="Benchimol M."/>
            <person name="Almeida L.G."/>
            <person name="Vasconcelos A.T."/>
            <person name="Perreira-Neves A."/>
            <person name="Rosa I.A."/>
            <person name="Tasca T."/>
            <person name="Bogo M.R."/>
            <person name="de Souza W."/>
        </authorList>
    </citation>
    <scope>NUCLEOTIDE SEQUENCE [LARGE SCALE GENOMIC DNA]</scope>
    <source>
        <strain evidence="2">K</strain>
    </source>
</reference>
<feature type="region of interest" description="Disordered" evidence="1">
    <location>
        <begin position="300"/>
        <end position="324"/>
    </location>
</feature>
<name>A0A1J4JTK2_9EUKA</name>
<organism evidence="2 3">
    <name type="scientific">Tritrichomonas foetus</name>
    <dbReference type="NCBI Taxonomy" id="1144522"/>
    <lineage>
        <taxon>Eukaryota</taxon>
        <taxon>Metamonada</taxon>
        <taxon>Parabasalia</taxon>
        <taxon>Tritrichomonadida</taxon>
        <taxon>Tritrichomonadidae</taxon>
        <taxon>Tritrichomonas</taxon>
    </lineage>
</organism>
<dbReference type="VEuPathDB" id="TrichDB:TRFO_30449"/>
<dbReference type="RefSeq" id="XP_068355583.1">
    <property type="nucleotide sequence ID" value="XM_068507361.1"/>
</dbReference>
<evidence type="ECO:0000313" key="3">
    <source>
        <dbReference type="Proteomes" id="UP000179807"/>
    </source>
</evidence>